<feature type="binding site" evidence="8">
    <location>
        <position position="5"/>
    </location>
    <ligand>
        <name>Mg(2+)</name>
        <dbReference type="ChEBI" id="CHEBI:18420"/>
    </ligand>
</feature>
<dbReference type="EMBL" id="RKLT01000009">
    <property type="protein sequence ID" value="MBX0296715.1"/>
    <property type="molecule type" value="Genomic_DNA"/>
</dbReference>
<dbReference type="GO" id="GO:0004540">
    <property type="term" value="F:RNA nuclease activity"/>
    <property type="evidence" value="ECO:0007669"/>
    <property type="project" value="InterPro"/>
</dbReference>
<dbReference type="RefSeq" id="WP_220581304.1">
    <property type="nucleotide sequence ID" value="NZ_RKLT01000009.1"/>
</dbReference>
<feature type="binding site" evidence="8">
    <location>
        <position position="95"/>
    </location>
    <ligand>
        <name>Mg(2+)</name>
        <dbReference type="ChEBI" id="CHEBI:18420"/>
    </ligand>
</feature>
<dbReference type="GO" id="GO:0090729">
    <property type="term" value="F:toxin activity"/>
    <property type="evidence" value="ECO:0007669"/>
    <property type="project" value="UniProtKB-KW"/>
</dbReference>
<keyword evidence="3 8" id="KW-0540">Nuclease</keyword>
<dbReference type="InterPro" id="IPR022907">
    <property type="entry name" value="VapC_family"/>
</dbReference>
<keyword evidence="11" id="KW-1185">Reference proteome</keyword>
<keyword evidence="4 8" id="KW-0479">Metal-binding</keyword>
<feature type="domain" description="PIN" evidence="9">
    <location>
        <begin position="4"/>
        <end position="117"/>
    </location>
</feature>
<dbReference type="InterPro" id="IPR002716">
    <property type="entry name" value="PIN_dom"/>
</dbReference>
<protein>
    <recommendedName>
        <fullName evidence="8">Ribonuclease VapC</fullName>
        <shortName evidence="8">RNase VapC</shortName>
        <ecNumber evidence="8">3.1.-.-</ecNumber>
    </recommendedName>
    <alternativeName>
        <fullName evidence="8">Putative toxin VapC</fullName>
    </alternativeName>
</protein>
<evidence type="ECO:0000313" key="10">
    <source>
        <dbReference type="EMBL" id="MBX0296715.1"/>
    </source>
</evidence>
<keyword evidence="5 8" id="KW-0378">Hydrolase</keyword>
<evidence type="ECO:0000256" key="2">
    <source>
        <dbReference type="ARBA" id="ARBA00022649"/>
    </source>
</evidence>
<evidence type="ECO:0000313" key="11">
    <source>
        <dbReference type="Proteomes" id="UP001430455"/>
    </source>
</evidence>
<dbReference type="GO" id="GO:0000287">
    <property type="term" value="F:magnesium ion binding"/>
    <property type="evidence" value="ECO:0007669"/>
    <property type="project" value="UniProtKB-UniRule"/>
</dbReference>
<evidence type="ECO:0000256" key="7">
    <source>
        <dbReference type="ARBA" id="ARBA00038093"/>
    </source>
</evidence>
<gene>
    <name evidence="8" type="primary">vapC</name>
    <name evidence="10" type="ORF">EGH23_17700</name>
</gene>
<dbReference type="GO" id="GO:0016787">
    <property type="term" value="F:hydrolase activity"/>
    <property type="evidence" value="ECO:0007669"/>
    <property type="project" value="UniProtKB-KW"/>
</dbReference>
<evidence type="ECO:0000256" key="5">
    <source>
        <dbReference type="ARBA" id="ARBA00022801"/>
    </source>
</evidence>
<dbReference type="PANTHER" id="PTHR33653">
    <property type="entry name" value="RIBONUCLEASE VAPC2"/>
    <property type="match status" value="1"/>
</dbReference>
<dbReference type="PANTHER" id="PTHR33653:SF1">
    <property type="entry name" value="RIBONUCLEASE VAPC2"/>
    <property type="match status" value="1"/>
</dbReference>
<sequence>MTVYDSSVLIEYLDGDSTAVEYVKRHADERAVAPPLVAFEVYQGEVFKSCPADFDALDSALEWVVFLDETLDLARAAAELQNELHRQGQALSPRDAYIAGTATALDESLVVADADFDVEGLTELLDVEFLA</sequence>
<dbReference type="Pfam" id="PF01850">
    <property type="entry name" value="PIN"/>
    <property type="match status" value="1"/>
</dbReference>
<dbReference type="SUPFAM" id="SSF88723">
    <property type="entry name" value="PIN domain-like"/>
    <property type="match status" value="1"/>
</dbReference>
<keyword evidence="2 8" id="KW-1277">Toxin-antitoxin system</keyword>
<comment type="caution">
    <text evidence="10">The sequence shown here is derived from an EMBL/GenBank/DDBJ whole genome shotgun (WGS) entry which is preliminary data.</text>
</comment>
<dbReference type="EC" id="3.1.-.-" evidence="8"/>
<evidence type="ECO:0000256" key="1">
    <source>
        <dbReference type="ARBA" id="ARBA00001946"/>
    </source>
</evidence>
<proteinExistence type="inferred from homology"/>
<dbReference type="Proteomes" id="UP001430455">
    <property type="component" value="Unassembled WGS sequence"/>
</dbReference>
<organism evidence="10 11">
    <name type="scientific">Haloarcula nitratireducens</name>
    <dbReference type="NCBI Taxonomy" id="2487749"/>
    <lineage>
        <taxon>Archaea</taxon>
        <taxon>Methanobacteriati</taxon>
        <taxon>Methanobacteriota</taxon>
        <taxon>Stenosarchaea group</taxon>
        <taxon>Halobacteria</taxon>
        <taxon>Halobacteriales</taxon>
        <taxon>Haloarculaceae</taxon>
        <taxon>Haloarcula</taxon>
    </lineage>
</organism>
<accession>A0AAW4PFG3</accession>
<evidence type="ECO:0000259" key="9">
    <source>
        <dbReference type="Pfam" id="PF01850"/>
    </source>
</evidence>
<dbReference type="InterPro" id="IPR029060">
    <property type="entry name" value="PIN-like_dom_sf"/>
</dbReference>
<keyword evidence="6 8" id="KW-0460">Magnesium</keyword>
<evidence type="ECO:0000256" key="8">
    <source>
        <dbReference type="HAMAP-Rule" id="MF_00265"/>
    </source>
</evidence>
<comment type="cofactor">
    <cofactor evidence="1 8">
        <name>Mg(2+)</name>
        <dbReference type="ChEBI" id="CHEBI:18420"/>
    </cofactor>
</comment>
<keyword evidence="8" id="KW-0800">Toxin</keyword>
<comment type="similarity">
    <text evidence="7 8">Belongs to the PINc/VapC protein family.</text>
</comment>
<comment type="function">
    <text evidence="8">Toxic component of a toxin-antitoxin (TA) system. An RNase.</text>
</comment>
<evidence type="ECO:0000256" key="3">
    <source>
        <dbReference type="ARBA" id="ARBA00022722"/>
    </source>
</evidence>
<reference evidence="10 11" key="1">
    <citation type="submission" date="2021-06" db="EMBL/GenBank/DDBJ databases">
        <title>Halomicroarcula sp. a new haloarchaeum isolated from saline soil.</title>
        <authorList>
            <person name="Duran-Viseras A."/>
            <person name="Sanchez-Porro C."/>
            <person name="Ventosa A."/>
        </authorList>
    </citation>
    <scope>NUCLEOTIDE SEQUENCE [LARGE SCALE GENOMIC DNA]</scope>
    <source>
        <strain evidence="10 11">F27</strain>
    </source>
</reference>
<dbReference type="InterPro" id="IPR050556">
    <property type="entry name" value="Type_II_TA_system_RNase"/>
</dbReference>
<dbReference type="Gene3D" id="3.40.50.1010">
    <property type="entry name" value="5'-nuclease"/>
    <property type="match status" value="1"/>
</dbReference>
<evidence type="ECO:0000256" key="6">
    <source>
        <dbReference type="ARBA" id="ARBA00022842"/>
    </source>
</evidence>
<evidence type="ECO:0000256" key="4">
    <source>
        <dbReference type="ARBA" id="ARBA00022723"/>
    </source>
</evidence>
<dbReference type="AlphaFoldDB" id="A0AAW4PFG3"/>
<dbReference type="HAMAP" id="MF_00265">
    <property type="entry name" value="VapC_Nob1"/>
    <property type="match status" value="1"/>
</dbReference>
<name>A0AAW4PFG3_9EURY</name>